<dbReference type="AlphaFoldDB" id="A0A2K8KMQ3"/>
<dbReference type="PIRSF" id="PIRSF006205">
    <property type="entry name" value="Dxp_reductismrs"/>
    <property type="match status" value="1"/>
</dbReference>
<dbReference type="SUPFAM" id="SSF69055">
    <property type="entry name" value="1-deoxy-D-xylulose-5-phosphate reductoisomerase, C-terminal domain"/>
    <property type="match status" value="1"/>
</dbReference>
<feature type="binding site" evidence="9">
    <location>
        <position position="13"/>
    </location>
    <ligand>
        <name>NADPH</name>
        <dbReference type="ChEBI" id="CHEBI:57783"/>
    </ligand>
</feature>
<evidence type="ECO:0000259" key="11">
    <source>
        <dbReference type="Pfam" id="PF08436"/>
    </source>
</evidence>
<feature type="binding site" evidence="9">
    <location>
        <position position="167"/>
    </location>
    <ligand>
        <name>1-deoxy-D-xylulose 5-phosphate</name>
        <dbReference type="ChEBI" id="CHEBI:57792"/>
    </ligand>
</feature>
<comment type="function">
    <text evidence="9">Catalyzes the NADPH-dependent rearrangement and reduction of 1-deoxy-D-xylulose-5-phosphate (DXP) to 2-C-methyl-D-erythritol 4-phosphate (MEP).</text>
</comment>
<dbReference type="EMBL" id="CP024870">
    <property type="protein sequence ID" value="ATX70864.1"/>
    <property type="molecule type" value="Genomic_DNA"/>
</dbReference>
<name>A0A2K8KMQ3_9MOLU</name>
<evidence type="ECO:0000256" key="9">
    <source>
        <dbReference type="HAMAP-Rule" id="MF_00183"/>
    </source>
</evidence>
<dbReference type="InterPro" id="IPR003821">
    <property type="entry name" value="DXP_reductoisomerase"/>
</dbReference>
<feature type="binding site" evidence="9">
    <location>
        <position position="145"/>
    </location>
    <ligand>
        <name>1-deoxy-D-xylulose 5-phosphate</name>
        <dbReference type="ChEBI" id="CHEBI:57792"/>
    </ligand>
</feature>
<keyword evidence="4 9" id="KW-0521">NADP</keyword>
<evidence type="ECO:0000259" key="12">
    <source>
        <dbReference type="Pfam" id="PF13288"/>
    </source>
</evidence>
<evidence type="ECO:0000256" key="2">
    <source>
        <dbReference type="ARBA" id="ARBA00006825"/>
    </source>
</evidence>
<evidence type="ECO:0000259" key="10">
    <source>
        <dbReference type="Pfam" id="PF02670"/>
    </source>
</evidence>
<dbReference type="InterPro" id="IPR026877">
    <property type="entry name" value="DXPR_C"/>
</dbReference>
<keyword evidence="14" id="KW-1185">Reference proteome</keyword>
<keyword evidence="5 9" id="KW-0560">Oxidoreductase</keyword>
<dbReference type="UniPathway" id="UPA00056">
    <property type="reaction ID" value="UER00092"/>
</dbReference>
<dbReference type="InterPro" id="IPR013512">
    <property type="entry name" value="DXP_reductoisomerase_N"/>
</dbReference>
<dbReference type="Proteomes" id="UP000231179">
    <property type="component" value="Chromosome"/>
</dbReference>
<feature type="binding site" evidence="9">
    <location>
        <position position="36"/>
    </location>
    <ligand>
        <name>NADPH</name>
        <dbReference type="ChEBI" id="CHEBI:57783"/>
    </ligand>
</feature>
<feature type="binding site" evidence="9">
    <location>
        <position position="212"/>
    </location>
    <ligand>
        <name>1-deoxy-D-xylulose 5-phosphate</name>
        <dbReference type="ChEBI" id="CHEBI:57792"/>
    </ligand>
</feature>
<dbReference type="EC" id="1.1.1.267" evidence="9"/>
<feature type="domain" description="1-deoxy-D-xylulose 5-phosphate reductoisomerase C-terminal" evidence="11">
    <location>
        <begin position="139"/>
        <end position="220"/>
    </location>
</feature>
<evidence type="ECO:0000313" key="14">
    <source>
        <dbReference type="Proteomes" id="UP000231179"/>
    </source>
</evidence>
<dbReference type="InterPro" id="IPR036169">
    <property type="entry name" value="DXPR_C_sf"/>
</dbReference>
<evidence type="ECO:0000256" key="1">
    <source>
        <dbReference type="ARBA" id="ARBA00005094"/>
    </source>
</evidence>
<feature type="binding site" evidence="9">
    <location>
        <position position="190"/>
    </location>
    <ligand>
        <name>1-deoxy-D-xylulose 5-phosphate</name>
        <dbReference type="ChEBI" id="CHEBI:57792"/>
    </ligand>
</feature>
<feature type="domain" description="DXP reductoisomerase C-terminal" evidence="12">
    <location>
        <begin position="250"/>
        <end position="367"/>
    </location>
</feature>
<feature type="binding site" evidence="9">
    <location>
        <position position="38"/>
    </location>
    <ligand>
        <name>NADPH</name>
        <dbReference type="ChEBI" id="CHEBI:57783"/>
    </ligand>
</feature>
<dbReference type="GO" id="GO:0051484">
    <property type="term" value="P:isopentenyl diphosphate biosynthetic process, methylerythritol 4-phosphate pathway involved in terpenoid biosynthetic process"/>
    <property type="evidence" value="ECO:0007669"/>
    <property type="project" value="TreeGrafter"/>
</dbReference>
<dbReference type="PANTHER" id="PTHR30525">
    <property type="entry name" value="1-DEOXY-D-XYLULOSE 5-PHOSPHATE REDUCTOISOMERASE"/>
    <property type="match status" value="1"/>
</dbReference>
<keyword evidence="6 9" id="KW-0464">Manganese</keyword>
<dbReference type="Pfam" id="PF13288">
    <property type="entry name" value="DXPR_C"/>
    <property type="match status" value="1"/>
</dbReference>
<feature type="binding site" evidence="9">
    <location>
        <position position="209"/>
    </location>
    <ligand>
        <name>1-deoxy-D-xylulose 5-phosphate</name>
        <dbReference type="ChEBI" id="CHEBI:57792"/>
    </ligand>
</feature>
<comment type="caution">
    <text evidence="9">Lacks conserved residue(s) required for the propagation of feature annotation.</text>
</comment>
<dbReference type="Gene3D" id="1.10.1740.10">
    <property type="match status" value="1"/>
</dbReference>
<accession>A0A2K8KMQ3</accession>
<dbReference type="SUPFAM" id="SSF55347">
    <property type="entry name" value="Glyceraldehyde-3-phosphate dehydrogenase-like, C-terminal domain"/>
    <property type="match status" value="1"/>
</dbReference>
<feature type="binding site" evidence="9">
    <location>
        <position position="212"/>
    </location>
    <ligand>
        <name>Mn(2+)</name>
        <dbReference type="ChEBI" id="CHEBI:29035"/>
    </ligand>
</feature>
<dbReference type="Gene3D" id="3.40.50.720">
    <property type="entry name" value="NAD(P)-binding Rossmann-like Domain"/>
    <property type="match status" value="1"/>
</dbReference>
<evidence type="ECO:0000256" key="3">
    <source>
        <dbReference type="ARBA" id="ARBA00022723"/>
    </source>
</evidence>
<feature type="binding site" evidence="9">
    <location>
        <position position="117"/>
    </location>
    <ligand>
        <name>1-deoxy-D-xylulose 5-phosphate</name>
        <dbReference type="ChEBI" id="CHEBI:57792"/>
    </ligand>
</feature>
<keyword evidence="9" id="KW-0460">Magnesium</keyword>
<dbReference type="GO" id="GO:0016853">
    <property type="term" value="F:isomerase activity"/>
    <property type="evidence" value="ECO:0007669"/>
    <property type="project" value="UniProtKB-KW"/>
</dbReference>
<evidence type="ECO:0000256" key="6">
    <source>
        <dbReference type="ARBA" id="ARBA00023211"/>
    </source>
</evidence>
<dbReference type="HAMAP" id="MF_00183">
    <property type="entry name" value="DXP_reductoisom"/>
    <property type="match status" value="1"/>
</dbReference>
<evidence type="ECO:0000256" key="5">
    <source>
        <dbReference type="ARBA" id="ARBA00023002"/>
    </source>
</evidence>
<feature type="binding site" evidence="9">
    <location>
        <position position="116"/>
    </location>
    <ligand>
        <name>NADPH</name>
        <dbReference type="ChEBI" id="CHEBI:57783"/>
    </ligand>
</feature>
<feature type="binding site" evidence="9">
    <location>
        <position position="203"/>
    </location>
    <ligand>
        <name>1-deoxy-D-xylulose 5-phosphate</name>
        <dbReference type="ChEBI" id="CHEBI:57792"/>
    </ligand>
</feature>
<evidence type="ECO:0000256" key="4">
    <source>
        <dbReference type="ARBA" id="ARBA00022857"/>
    </source>
</evidence>
<dbReference type="PANTHER" id="PTHR30525:SF0">
    <property type="entry name" value="1-DEOXY-D-XYLULOSE 5-PHOSPHATE REDUCTOISOMERASE, CHLOROPLASTIC"/>
    <property type="match status" value="1"/>
</dbReference>
<comment type="pathway">
    <text evidence="1 9">Isoprenoid biosynthesis; isopentenyl diphosphate biosynthesis via DXP pathway; isopentenyl diphosphate from 1-deoxy-D-xylulose 5-phosphate: step 1/6.</text>
</comment>
<comment type="cofactor">
    <cofactor evidence="9">
        <name>Mg(2+)</name>
        <dbReference type="ChEBI" id="CHEBI:18420"/>
    </cofactor>
    <cofactor evidence="9">
        <name>Mn(2+)</name>
        <dbReference type="ChEBI" id="CHEBI:29035"/>
    </cofactor>
</comment>
<comment type="catalytic activity">
    <reaction evidence="8">
        <text>2-C-methyl-D-erythritol 4-phosphate + NADP(+) = 1-deoxy-D-xylulose 5-phosphate + NADPH + H(+)</text>
        <dbReference type="Rhea" id="RHEA:13717"/>
        <dbReference type="ChEBI" id="CHEBI:15378"/>
        <dbReference type="ChEBI" id="CHEBI:57783"/>
        <dbReference type="ChEBI" id="CHEBI:57792"/>
        <dbReference type="ChEBI" id="CHEBI:58262"/>
        <dbReference type="ChEBI" id="CHEBI:58349"/>
        <dbReference type="EC" id="1.1.1.267"/>
    </reaction>
    <physiologicalReaction direction="right-to-left" evidence="8">
        <dbReference type="Rhea" id="RHEA:13719"/>
    </physiologicalReaction>
</comment>
<feature type="binding site" evidence="9">
    <location>
        <position position="118"/>
    </location>
    <ligand>
        <name>NADPH</name>
        <dbReference type="ChEBI" id="CHEBI:57783"/>
    </ligand>
</feature>
<dbReference type="SUPFAM" id="SSF51735">
    <property type="entry name" value="NAD(P)-binding Rossmann-fold domains"/>
    <property type="match status" value="1"/>
</dbReference>
<feature type="binding site" evidence="9">
    <location>
        <position position="143"/>
    </location>
    <ligand>
        <name>Mn(2+)</name>
        <dbReference type="ChEBI" id="CHEBI:29035"/>
    </ligand>
</feature>
<evidence type="ECO:0000256" key="7">
    <source>
        <dbReference type="ARBA" id="ARBA00023229"/>
    </source>
</evidence>
<evidence type="ECO:0000256" key="8">
    <source>
        <dbReference type="ARBA" id="ARBA00048543"/>
    </source>
</evidence>
<comment type="similarity">
    <text evidence="2 9">Belongs to the DXR family.</text>
</comment>
<protein>
    <recommendedName>
        <fullName evidence="9">1-deoxy-D-xylulose 5-phosphate reductoisomerase</fullName>
        <shortName evidence="9">DXP reductoisomerase</shortName>
        <ecNumber evidence="9">1.1.1.267</ecNumber>
    </recommendedName>
    <alternativeName>
        <fullName evidence="9">1-deoxyxylulose-5-phosphate reductoisomerase</fullName>
    </alternativeName>
    <alternativeName>
        <fullName evidence="9">2-C-methyl-D-erythritol 4-phosphate synthase</fullName>
    </alternativeName>
</protein>
<dbReference type="RefSeq" id="WP_100254420.1">
    <property type="nucleotide sequence ID" value="NZ_CP024870.1"/>
</dbReference>
<dbReference type="InterPro" id="IPR013644">
    <property type="entry name" value="DXP_reductoisomerase_C"/>
</dbReference>
<dbReference type="GO" id="GO:0070402">
    <property type="term" value="F:NADPH binding"/>
    <property type="evidence" value="ECO:0007669"/>
    <property type="project" value="InterPro"/>
</dbReference>
<sequence length="378" mass="42394">MKKVILFGASGNIGSQTLEILKANTQKFSLTAFSVGDNDKVIATILNDFKTVKMVYANNVQPELQTQFPQVKFIKTDVTQLLNEPGDLIINALSGFFGVKVTLAALQQEKIVLNANKESFVVAGALIQKLLSQSQQAKIYPLDSEHCAIWQCLEANQEINKIYLTASGGPFRTKSLAETKKVDLVAALQHPSWNMGAKITIDSATMFNKAFEILEVYHLFQTNKIVTLVHPESIIHSMVEFVDGSIKAQLSVPDMKQVINYFLNYPTRTSFIGQKNLNFEELVTLNLKIIDQKRFTPIAMAQACLNENNSLAVALNAANEVCVAQFQANKISFYQITKLVQQVFQDCPLQVLQTYQEIEEFDTLVRKLTEQKIREEMS</sequence>
<reference evidence="13 14" key="1">
    <citation type="submission" date="2017-11" db="EMBL/GenBank/DDBJ databases">
        <title>Complete genome sequence of Spiroplasma clarkii CN-5 (DSM 19994).</title>
        <authorList>
            <person name="Tsai Y.-M."/>
            <person name="Chang A."/>
            <person name="Lo W.-S."/>
            <person name="Kuo C.-H."/>
        </authorList>
    </citation>
    <scope>NUCLEOTIDE SEQUENCE [LARGE SCALE GENOMIC DNA]</scope>
    <source>
        <strain evidence="13 14">CN-5</strain>
    </source>
</reference>
<feature type="domain" description="1-deoxy-D-xylulose 5-phosphate reductoisomerase N-terminal" evidence="10">
    <location>
        <begin position="4"/>
        <end position="124"/>
    </location>
</feature>
<dbReference type="Pfam" id="PF08436">
    <property type="entry name" value="DXP_redisom_C"/>
    <property type="match status" value="1"/>
</dbReference>
<feature type="binding site" evidence="9">
    <location>
        <position position="144"/>
    </location>
    <ligand>
        <name>1-deoxy-D-xylulose 5-phosphate</name>
        <dbReference type="ChEBI" id="CHEBI:57792"/>
    </ligand>
</feature>
<dbReference type="GO" id="GO:0030604">
    <property type="term" value="F:1-deoxy-D-xylulose-5-phosphate reductoisomerase activity"/>
    <property type="evidence" value="ECO:0007669"/>
    <property type="project" value="UniProtKB-UniRule"/>
</dbReference>
<dbReference type="InterPro" id="IPR036291">
    <property type="entry name" value="NAD(P)-bd_dom_sf"/>
</dbReference>
<feature type="binding site" evidence="9">
    <location>
        <position position="11"/>
    </location>
    <ligand>
        <name>NADPH</name>
        <dbReference type="ChEBI" id="CHEBI:57783"/>
    </ligand>
</feature>
<organism evidence="13 14">
    <name type="scientific">Spiroplasma clarkii</name>
    <dbReference type="NCBI Taxonomy" id="2139"/>
    <lineage>
        <taxon>Bacteria</taxon>
        <taxon>Bacillati</taxon>
        <taxon>Mycoplasmatota</taxon>
        <taxon>Mollicutes</taxon>
        <taxon>Entomoplasmatales</taxon>
        <taxon>Spiroplasmataceae</taxon>
        <taxon>Spiroplasma</taxon>
    </lineage>
</organism>
<keyword evidence="7 9" id="KW-0414">Isoprene biosynthesis</keyword>
<feature type="binding site" evidence="9">
    <location>
        <position position="145"/>
    </location>
    <ligand>
        <name>Mn(2+)</name>
        <dbReference type="ChEBI" id="CHEBI:29035"/>
    </ligand>
</feature>
<dbReference type="Pfam" id="PF02670">
    <property type="entry name" value="DXP_reductoisom"/>
    <property type="match status" value="1"/>
</dbReference>
<gene>
    <name evidence="9 13" type="primary">dxr</name>
    <name evidence="13" type="ORF">SCLAR_v1c05450</name>
</gene>
<feature type="binding site" evidence="9">
    <location>
        <position position="208"/>
    </location>
    <ligand>
        <name>1-deoxy-D-xylulose 5-phosphate</name>
        <dbReference type="ChEBI" id="CHEBI:57792"/>
    </ligand>
</feature>
<keyword evidence="13" id="KW-0413">Isomerase</keyword>
<evidence type="ECO:0000313" key="13">
    <source>
        <dbReference type="EMBL" id="ATX70864.1"/>
    </source>
</evidence>
<keyword evidence="3 9" id="KW-0479">Metal-binding</keyword>
<proteinExistence type="inferred from homology"/>
<dbReference type="GO" id="GO:0030145">
    <property type="term" value="F:manganese ion binding"/>
    <property type="evidence" value="ECO:0007669"/>
    <property type="project" value="TreeGrafter"/>
</dbReference>
<feature type="binding site" evidence="9">
    <location>
        <position position="196"/>
    </location>
    <ligand>
        <name>NADPH</name>
        <dbReference type="ChEBI" id="CHEBI:57783"/>
    </ligand>
</feature>